<feature type="region of interest" description="Disordered" evidence="1">
    <location>
        <begin position="1"/>
        <end position="31"/>
    </location>
</feature>
<dbReference type="InterPro" id="IPR015797">
    <property type="entry name" value="NUDIX_hydrolase-like_dom_sf"/>
</dbReference>
<dbReference type="CDD" id="cd18873">
    <property type="entry name" value="NUDIX_NadM_like"/>
    <property type="match status" value="1"/>
</dbReference>
<evidence type="ECO:0000313" key="2">
    <source>
        <dbReference type="EMBL" id="GAA2008978.1"/>
    </source>
</evidence>
<proteinExistence type="predicted"/>
<dbReference type="Gene3D" id="3.90.79.10">
    <property type="entry name" value="Nucleoside Triphosphate Pyrophosphohydrolase"/>
    <property type="match status" value="1"/>
</dbReference>
<dbReference type="RefSeq" id="WP_344309188.1">
    <property type="nucleotide sequence ID" value="NZ_BAAANO010000017.1"/>
</dbReference>
<feature type="compositionally biased region" description="Pro residues" evidence="1">
    <location>
        <begin position="1"/>
        <end position="10"/>
    </location>
</feature>
<keyword evidence="3" id="KW-1185">Reference proteome</keyword>
<sequence length="245" mass="26550">MPDLPTPPHPAGAEVSHGSQRPATPGSAPEYEQPLVSIDVVPVTYADEELRICLAPRINPPHLGELALPGVLLGRERSVDAAQRALRVKARVEDTRGIYFRDIGVFDDPGRDPRGPTMAVVKLAVLSPDVEAGVRVPVTAIPALPFDHRSIIDASVYALQGWMWRDRTVTRALLGESFSARDAARVERALATATGGSGAEVNVANLKRRLLATGWVRQTDRLSAAPAHGGRPSYLWEWVEEDPEP</sequence>
<evidence type="ECO:0000313" key="3">
    <source>
        <dbReference type="Proteomes" id="UP001500755"/>
    </source>
</evidence>
<dbReference type="SUPFAM" id="SSF55811">
    <property type="entry name" value="Nudix"/>
    <property type="match status" value="1"/>
</dbReference>
<organism evidence="2 3">
    <name type="scientific">Brevibacterium samyangense</name>
    <dbReference type="NCBI Taxonomy" id="366888"/>
    <lineage>
        <taxon>Bacteria</taxon>
        <taxon>Bacillati</taxon>
        <taxon>Actinomycetota</taxon>
        <taxon>Actinomycetes</taxon>
        <taxon>Micrococcales</taxon>
        <taxon>Brevibacteriaceae</taxon>
        <taxon>Brevibacterium</taxon>
    </lineage>
</organism>
<dbReference type="EMBL" id="BAAANO010000017">
    <property type="protein sequence ID" value="GAA2008978.1"/>
    <property type="molecule type" value="Genomic_DNA"/>
</dbReference>
<dbReference type="Proteomes" id="UP001500755">
    <property type="component" value="Unassembled WGS sequence"/>
</dbReference>
<comment type="caution">
    <text evidence="2">The sequence shown here is derived from an EMBL/GenBank/DDBJ whole genome shotgun (WGS) entry which is preliminary data.</text>
</comment>
<evidence type="ECO:0000256" key="1">
    <source>
        <dbReference type="SAM" id="MobiDB-lite"/>
    </source>
</evidence>
<name>A0ABN2TGT2_9MICO</name>
<reference evidence="2 3" key="1">
    <citation type="journal article" date="2019" name="Int. J. Syst. Evol. Microbiol.">
        <title>The Global Catalogue of Microorganisms (GCM) 10K type strain sequencing project: providing services to taxonomists for standard genome sequencing and annotation.</title>
        <authorList>
            <consortium name="The Broad Institute Genomics Platform"/>
            <consortium name="The Broad Institute Genome Sequencing Center for Infectious Disease"/>
            <person name="Wu L."/>
            <person name="Ma J."/>
        </authorList>
    </citation>
    <scope>NUCLEOTIDE SEQUENCE [LARGE SCALE GENOMIC DNA]</scope>
    <source>
        <strain evidence="2 3">JCM 14546</strain>
    </source>
</reference>
<gene>
    <name evidence="2" type="ORF">GCM10009755_19460</name>
</gene>
<protein>
    <submittedName>
        <fullName evidence="2">NUDIX domain-containing protein</fullName>
    </submittedName>
</protein>
<accession>A0ABN2TGT2</accession>